<gene>
    <name evidence="1" type="ORF">TIFTF001_038033</name>
</gene>
<protein>
    <recommendedName>
        <fullName evidence="3">Retrotransposon gag domain-containing protein</fullName>
    </recommendedName>
</protein>
<reference evidence="1" key="1">
    <citation type="submission" date="2023-07" db="EMBL/GenBank/DDBJ databases">
        <title>draft genome sequence of fig (Ficus carica).</title>
        <authorList>
            <person name="Takahashi T."/>
            <person name="Nishimura K."/>
        </authorList>
    </citation>
    <scope>NUCLEOTIDE SEQUENCE</scope>
</reference>
<dbReference type="Proteomes" id="UP001187192">
    <property type="component" value="Unassembled WGS sequence"/>
</dbReference>
<comment type="caution">
    <text evidence="1">The sequence shown here is derived from an EMBL/GenBank/DDBJ whole genome shotgun (WGS) entry which is preliminary data.</text>
</comment>
<proteinExistence type="predicted"/>
<sequence>MMASKLPRVVPTCLQVRFGQWFELDCPWQRATVSNLSTILDTRRRVDEDRYAAWIFQGMSPLLFDRTRRTMSPAGWLNDMETIFRVCHIEAHFQVMLASRCLAGNARLWWLTLGLPDVQGLAWVDFRAFILVRFGPLPDEGANRTYRDPEIYNDMYRRQYLSYVAEWYTYPNESMSHIAKDSGRQCCLIFLESWMTRSGGHCMSLEMGYRQK</sequence>
<evidence type="ECO:0008006" key="3">
    <source>
        <dbReference type="Google" id="ProtNLM"/>
    </source>
</evidence>
<evidence type="ECO:0000313" key="2">
    <source>
        <dbReference type="Proteomes" id="UP001187192"/>
    </source>
</evidence>
<name>A0AA88EHW3_FICCA</name>
<organism evidence="1 2">
    <name type="scientific">Ficus carica</name>
    <name type="common">Common fig</name>
    <dbReference type="NCBI Taxonomy" id="3494"/>
    <lineage>
        <taxon>Eukaryota</taxon>
        <taxon>Viridiplantae</taxon>
        <taxon>Streptophyta</taxon>
        <taxon>Embryophyta</taxon>
        <taxon>Tracheophyta</taxon>
        <taxon>Spermatophyta</taxon>
        <taxon>Magnoliopsida</taxon>
        <taxon>eudicotyledons</taxon>
        <taxon>Gunneridae</taxon>
        <taxon>Pentapetalae</taxon>
        <taxon>rosids</taxon>
        <taxon>fabids</taxon>
        <taxon>Rosales</taxon>
        <taxon>Moraceae</taxon>
        <taxon>Ficeae</taxon>
        <taxon>Ficus</taxon>
    </lineage>
</organism>
<evidence type="ECO:0000313" key="1">
    <source>
        <dbReference type="EMBL" id="GMN68984.1"/>
    </source>
</evidence>
<accession>A0AA88EHW3</accession>
<dbReference type="EMBL" id="BTGU01000743">
    <property type="protein sequence ID" value="GMN68984.1"/>
    <property type="molecule type" value="Genomic_DNA"/>
</dbReference>
<keyword evidence="2" id="KW-1185">Reference proteome</keyword>
<dbReference type="AlphaFoldDB" id="A0AA88EHW3"/>